<dbReference type="GO" id="GO:0046872">
    <property type="term" value="F:metal ion binding"/>
    <property type="evidence" value="ECO:0007669"/>
    <property type="project" value="UniProtKB-KW"/>
</dbReference>
<reference evidence="5" key="1">
    <citation type="submission" date="2018-02" db="EMBL/GenBank/DDBJ databases">
        <authorList>
            <person name="Cohen D.B."/>
            <person name="Kent A.D."/>
        </authorList>
    </citation>
    <scope>NUCLEOTIDE SEQUENCE</scope>
</reference>
<evidence type="ECO:0000259" key="4">
    <source>
        <dbReference type="PROSITE" id="PS50081"/>
    </source>
</evidence>
<evidence type="ECO:0000256" key="1">
    <source>
        <dbReference type="ARBA" id="ARBA00022723"/>
    </source>
</evidence>
<evidence type="ECO:0000313" key="5">
    <source>
        <dbReference type="EMBL" id="SPD18825.1"/>
    </source>
</evidence>
<protein>
    <recommendedName>
        <fullName evidence="4">Phorbol-ester/DAG-type domain-containing protein</fullName>
    </recommendedName>
</protein>
<dbReference type="PANTHER" id="PTHR32410">
    <property type="entry name" value="CYSTEINE/HISTIDINE-RICH C1 DOMAIN FAMILY PROTEIN"/>
    <property type="match status" value="1"/>
</dbReference>
<accession>A0A2N9I3A2</accession>
<feature type="domain" description="Phorbol-ester/DAG-type" evidence="4">
    <location>
        <begin position="68"/>
        <end position="121"/>
    </location>
</feature>
<dbReference type="PROSITE" id="PS50081">
    <property type="entry name" value="ZF_DAG_PE_2"/>
    <property type="match status" value="1"/>
</dbReference>
<dbReference type="InterPro" id="IPR046349">
    <property type="entry name" value="C1-like_sf"/>
</dbReference>
<dbReference type="EMBL" id="OIVN01004701">
    <property type="protein sequence ID" value="SPD18825.1"/>
    <property type="molecule type" value="Genomic_DNA"/>
</dbReference>
<keyword evidence="1" id="KW-0479">Metal-binding</keyword>
<keyword evidence="3" id="KW-0862">Zinc</keyword>
<sequence length="184" mass="21879">MFNVVWSQIPLPHKSHKHQLFLSSTSYRQSCSSCGSKEFSVFRCPTCEFALDFKCATLPLTTRYKQHEHPFTLYCTPEDDSGEYYCDICEEERDPKHWFYYCADCNYPAHLQCILGKYPDCKFGDTYKYLWHPHRVTFIKEMKDPPPCDECHQPCEELIYQCTQCNFNIHGKGDCRRNLRKRLL</sequence>
<dbReference type="InterPro" id="IPR004146">
    <property type="entry name" value="DC1"/>
</dbReference>
<evidence type="ECO:0000256" key="2">
    <source>
        <dbReference type="ARBA" id="ARBA00022737"/>
    </source>
</evidence>
<dbReference type="PANTHER" id="PTHR32410:SF163">
    <property type="entry name" value="DC1 DOMAIN-CONTAINING PROTEIN"/>
    <property type="match status" value="1"/>
</dbReference>
<evidence type="ECO:0000256" key="3">
    <source>
        <dbReference type="ARBA" id="ARBA00022833"/>
    </source>
</evidence>
<organism evidence="5">
    <name type="scientific">Fagus sylvatica</name>
    <name type="common">Beechnut</name>
    <dbReference type="NCBI Taxonomy" id="28930"/>
    <lineage>
        <taxon>Eukaryota</taxon>
        <taxon>Viridiplantae</taxon>
        <taxon>Streptophyta</taxon>
        <taxon>Embryophyta</taxon>
        <taxon>Tracheophyta</taxon>
        <taxon>Spermatophyta</taxon>
        <taxon>Magnoliopsida</taxon>
        <taxon>eudicotyledons</taxon>
        <taxon>Gunneridae</taxon>
        <taxon>Pentapetalae</taxon>
        <taxon>rosids</taxon>
        <taxon>fabids</taxon>
        <taxon>Fagales</taxon>
        <taxon>Fagaceae</taxon>
        <taxon>Fagus</taxon>
    </lineage>
</organism>
<dbReference type="AlphaFoldDB" id="A0A2N9I3A2"/>
<keyword evidence="2" id="KW-0677">Repeat</keyword>
<name>A0A2N9I3A2_FAGSY</name>
<dbReference type="InterPro" id="IPR002219">
    <property type="entry name" value="PKC_DAG/PE"/>
</dbReference>
<dbReference type="Pfam" id="PF03107">
    <property type="entry name" value="C1_2"/>
    <property type="match status" value="3"/>
</dbReference>
<dbReference type="InterPro" id="IPR053192">
    <property type="entry name" value="Vacuole_Formation_Reg"/>
</dbReference>
<dbReference type="SUPFAM" id="SSF57889">
    <property type="entry name" value="Cysteine-rich domain"/>
    <property type="match status" value="2"/>
</dbReference>
<gene>
    <name evidence="5" type="ORF">FSB_LOCUS46707</name>
</gene>
<proteinExistence type="predicted"/>